<proteinExistence type="predicted"/>
<protein>
    <submittedName>
        <fullName evidence="2">Uncharacterized protein</fullName>
    </submittedName>
</protein>
<feature type="non-terminal residue" evidence="2">
    <location>
        <position position="1"/>
    </location>
</feature>
<evidence type="ECO:0000313" key="2">
    <source>
        <dbReference type="EMBL" id="GMH49289.1"/>
    </source>
</evidence>
<name>A0A9W6Z8B3_9STRA</name>
<dbReference type="EMBL" id="BRXZ01003183">
    <property type="protein sequence ID" value="GMH49289.1"/>
    <property type="molecule type" value="Genomic_DNA"/>
</dbReference>
<feature type="compositionally biased region" description="Polar residues" evidence="1">
    <location>
        <begin position="32"/>
        <end position="51"/>
    </location>
</feature>
<sequence>VRGELRFKNFEHGQTILSLVGTLESDERTDSAPASKSRGSPHFSINTPTEQSSSRLTKFVKDKFTWKEGPKEWAAYSVTVDKSAKEMLAHFMELDTYSHNIRFHEANGSLLRIVKENVEGTRSAHILTGIRVPKPASNRLVEIWQVCVPAASPSPHPS</sequence>
<feature type="region of interest" description="Disordered" evidence="1">
    <location>
        <begin position="22"/>
        <end position="51"/>
    </location>
</feature>
<gene>
    <name evidence="2" type="ORF">TrRE_jg11490</name>
</gene>
<dbReference type="Proteomes" id="UP001165082">
    <property type="component" value="Unassembled WGS sequence"/>
</dbReference>
<accession>A0A9W6Z8B3</accession>
<comment type="caution">
    <text evidence="2">The sequence shown here is derived from an EMBL/GenBank/DDBJ whole genome shotgun (WGS) entry which is preliminary data.</text>
</comment>
<dbReference type="OrthoDB" id="10588604at2759"/>
<reference evidence="2" key="1">
    <citation type="submission" date="2022-07" db="EMBL/GenBank/DDBJ databases">
        <title>Genome analysis of Parmales, a sister group of diatoms, reveals the evolutionary specialization of diatoms from phago-mixotrophs to photoautotrophs.</title>
        <authorList>
            <person name="Ban H."/>
            <person name="Sato S."/>
            <person name="Yoshikawa S."/>
            <person name="Kazumasa Y."/>
            <person name="Nakamura Y."/>
            <person name="Ichinomiya M."/>
            <person name="Saitoh K."/>
            <person name="Sato N."/>
            <person name="Blanc-Mathieu R."/>
            <person name="Endo H."/>
            <person name="Kuwata A."/>
            <person name="Ogata H."/>
        </authorList>
    </citation>
    <scope>NUCLEOTIDE SEQUENCE</scope>
</reference>
<evidence type="ECO:0000313" key="3">
    <source>
        <dbReference type="Proteomes" id="UP001165082"/>
    </source>
</evidence>
<dbReference type="AlphaFoldDB" id="A0A9W6Z8B3"/>
<keyword evidence="3" id="KW-1185">Reference proteome</keyword>
<evidence type="ECO:0000256" key="1">
    <source>
        <dbReference type="SAM" id="MobiDB-lite"/>
    </source>
</evidence>
<organism evidence="2 3">
    <name type="scientific">Triparma retinervis</name>
    <dbReference type="NCBI Taxonomy" id="2557542"/>
    <lineage>
        <taxon>Eukaryota</taxon>
        <taxon>Sar</taxon>
        <taxon>Stramenopiles</taxon>
        <taxon>Ochrophyta</taxon>
        <taxon>Bolidophyceae</taxon>
        <taxon>Parmales</taxon>
        <taxon>Triparmaceae</taxon>
        <taxon>Triparma</taxon>
    </lineage>
</organism>